<evidence type="ECO:0000256" key="3">
    <source>
        <dbReference type="ARBA" id="ARBA00010978"/>
    </source>
</evidence>
<dbReference type="PROSITE" id="PS00687">
    <property type="entry name" value="ALDEHYDE_DEHYDR_GLU"/>
    <property type="match status" value="1"/>
</dbReference>
<dbReference type="FunFam" id="3.40.309.10:FF:000012">
    <property type="entry name" value="Betaine aldehyde dehydrogenase"/>
    <property type="match status" value="1"/>
</dbReference>
<protein>
    <recommendedName>
        <fullName evidence="10">10-formyltetrahydrofolate dehydrogenase</fullName>
        <ecNumber evidence="10">1.5.1.6</ecNumber>
    </recommendedName>
</protein>
<dbReference type="InterPro" id="IPR037022">
    <property type="entry name" value="Formyl_trans_C_sf"/>
</dbReference>
<dbReference type="CDD" id="cd08703">
    <property type="entry name" value="FDH_Hydrolase_C"/>
    <property type="match status" value="1"/>
</dbReference>
<dbReference type="Pfam" id="PF00171">
    <property type="entry name" value="Aldedh"/>
    <property type="match status" value="1"/>
</dbReference>
<dbReference type="Pfam" id="PF02911">
    <property type="entry name" value="Formyl_trans_C"/>
    <property type="match status" value="1"/>
</dbReference>
<dbReference type="PIRSF" id="PIRSF036489">
    <property type="entry name" value="10-FTHFDH"/>
    <property type="match status" value="1"/>
</dbReference>
<evidence type="ECO:0000256" key="10">
    <source>
        <dbReference type="PIRNR" id="PIRNR036489"/>
    </source>
</evidence>
<dbReference type="GO" id="GO:0016155">
    <property type="term" value="F:formyltetrahydrofolate dehydrogenase activity"/>
    <property type="evidence" value="ECO:0007669"/>
    <property type="project" value="UniProtKB-UniRule"/>
</dbReference>
<comment type="caution">
    <text evidence="18">The sequence shown here is derived from an EMBL/GenBank/DDBJ whole genome shotgun (WGS) entry which is preliminary data.</text>
</comment>
<dbReference type="FunFam" id="3.40.605.10:FF:000050">
    <property type="entry name" value="Aldehyde dehydrogenase, mitochondrial"/>
    <property type="match status" value="1"/>
</dbReference>
<evidence type="ECO:0000256" key="9">
    <source>
        <dbReference type="ARBA" id="ARBA00048239"/>
    </source>
</evidence>
<keyword evidence="19" id="KW-1185">Reference proteome</keyword>
<dbReference type="InterPro" id="IPR016162">
    <property type="entry name" value="Ald_DH_N"/>
</dbReference>
<dbReference type="Gene3D" id="3.40.309.10">
    <property type="entry name" value="Aldehyde Dehydrogenase, Chain A, domain 2"/>
    <property type="match status" value="1"/>
</dbReference>
<evidence type="ECO:0000256" key="2">
    <source>
        <dbReference type="ARBA" id="ARBA00009986"/>
    </source>
</evidence>
<sequence length="899" mass="99502">MAQLKVAIIGQSPFAAEVYKLLRQNGHQITGVFTIPDKGNREDPLATAAKADNTPVFKIKSWRSKGVPLPEVLDMYKGIEVDLNILPFCSQFIPMEVINHPRHRTICYHPSLLPRHRGASAISWTLIEGDETAGFSVFWADDGLDTGPILLQRSCKVEPNDTLDNLYNNYLYPEGIKAMVEAVDLVAKGTAPIIPQPEEGASYDPMLNKKELQQIDWSKPAKNVHNFIRGLDSTPGAWTLINGEEVRLYGSSLWKGALPDSENQVDVNNRVGRIHNGGLLIEAVDGNFVNVERIKIDSRTIHASKYGQSQDDNVVELTEEELKSKDVLQRIWKGILNMDIEDDTDFFACGGRSMDVVRLVEEVKDNLGVHLQNIDVFMAPVFTQFVGTVVLAARGNAAMKEIKYDAVEIRANNMDLKFPRQLFINGEFVNGQAKPIDTINPHDESVICSVESASNEDVDRAVKAAKKAFEDGEWSKISARERGALLFKLADLMEQHKEELATIETLDSGAVYTLALKTHVGMSIETWRYFAGWCDKIQGSTIPISHARPNRNFTFTRKEPIGVCGLVTPWNYPLMMLSWKMAACLAAGNTVVMKPAQASPLTALKFAELSARAGIPPGVINIVPGSGSITGNAVVNHPLIRKLGFTGSTEIGKTIMKSCAESNLKKVSLELGGKSPLVIFEDADLQQAVKIGMSSVFFNKGENCIAAGRLFVEETIHDEFIKRVVEETKKISIGNPLDRSTAHGPQNHKNHLDKLLEYVKYGVDEGARLVYGGKRLDRPGWYFEPTIFTDVEDNMYIAKEESFGPVMVISKFSSKNMDDMIRRANNTEYGLASGVLTRDIGKALRFAEKIEAGTVFINTYNKTDVAAPFGGFKMSGFGKDLGQEALNEYLKTKTVTVEY</sequence>
<evidence type="ECO:0000256" key="11">
    <source>
        <dbReference type="PIRSR" id="PIRSR036489-1"/>
    </source>
</evidence>
<accession>A0AAD9RR51</accession>
<dbReference type="PROSITE" id="PS00070">
    <property type="entry name" value="ALDEHYDE_DEHYDR_CYS"/>
    <property type="match status" value="1"/>
</dbReference>
<dbReference type="InterPro" id="IPR016160">
    <property type="entry name" value="Ald_DH_CS_CYS"/>
</dbReference>
<evidence type="ECO:0000256" key="15">
    <source>
        <dbReference type="PROSITE-ProRule" id="PRU10007"/>
    </source>
</evidence>
<evidence type="ECO:0000256" key="1">
    <source>
        <dbReference type="ARBA" id="ARBA00007995"/>
    </source>
</evidence>
<reference evidence="18" key="2">
    <citation type="journal article" date="2023" name="Commun. Biol.">
        <title>Intrasexual cuticular hydrocarbon dimorphism in a wasp sheds light on hydrocarbon biosynthesis genes in Hymenoptera.</title>
        <authorList>
            <person name="Moris V.C."/>
            <person name="Podsiadlowski L."/>
            <person name="Martin S."/>
            <person name="Oeyen J.P."/>
            <person name="Donath A."/>
            <person name="Petersen M."/>
            <person name="Wilbrandt J."/>
            <person name="Misof B."/>
            <person name="Liedtke D."/>
            <person name="Thamm M."/>
            <person name="Scheiner R."/>
            <person name="Schmitt T."/>
            <person name="Niehuis O."/>
        </authorList>
    </citation>
    <scope>NUCLEOTIDE SEQUENCE</scope>
    <source>
        <strain evidence="18">GBR_01_08_01A</strain>
    </source>
</reference>
<dbReference type="PROSITE" id="PS00373">
    <property type="entry name" value="GART"/>
    <property type="match status" value="1"/>
</dbReference>
<evidence type="ECO:0000256" key="5">
    <source>
        <dbReference type="ARBA" id="ARBA00022553"/>
    </source>
</evidence>
<dbReference type="InterPro" id="IPR011034">
    <property type="entry name" value="Formyl_transferase-like_C_sf"/>
</dbReference>
<feature type="binding site" evidence="13">
    <location>
        <begin position="594"/>
        <end position="597"/>
    </location>
    <ligand>
        <name>NADP(+)</name>
        <dbReference type="ChEBI" id="CHEBI:58349"/>
    </ligand>
</feature>
<evidence type="ECO:0000256" key="12">
    <source>
        <dbReference type="PIRSR" id="PIRSR036489-2"/>
    </source>
</evidence>
<dbReference type="Gene3D" id="1.10.1200.10">
    <property type="entry name" value="ACP-like"/>
    <property type="match status" value="1"/>
</dbReference>
<dbReference type="InterPro" id="IPR036736">
    <property type="entry name" value="ACP-like_sf"/>
</dbReference>
<proteinExistence type="inferred from homology"/>
<dbReference type="Pfam" id="PF00551">
    <property type="entry name" value="Formyl_trans_N"/>
    <property type="match status" value="1"/>
</dbReference>
<dbReference type="GO" id="GO:0009258">
    <property type="term" value="P:10-formyltetrahydrofolate catabolic process"/>
    <property type="evidence" value="ECO:0007669"/>
    <property type="project" value="UniProtKB-UniRule"/>
</dbReference>
<dbReference type="InterPro" id="IPR036477">
    <property type="entry name" value="Formyl_transf_N_sf"/>
</dbReference>
<dbReference type="GO" id="GO:0016620">
    <property type="term" value="F:oxidoreductase activity, acting on the aldehyde or oxo group of donors, NAD or NADP as acceptor"/>
    <property type="evidence" value="ECO:0007669"/>
    <property type="project" value="InterPro"/>
</dbReference>
<reference evidence="18" key="1">
    <citation type="submission" date="2021-08" db="EMBL/GenBank/DDBJ databases">
        <authorList>
            <person name="Misof B."/>
            <person name="Oliver O."/>
            <person name="Podsiadlowski L."/>
            <person name="Donath A."/>
            <person name="Peters R."/>
            <person name="Mayer C."/>
            <person name="Rust J."/>
            <person name="Gunkel S."/>
            <person name="Lesny P."/>
            <person name="Martin S."/>
            <person name="Oeyen J.P."/>
            <person name="Petersen M."/>
            <person name="Panagiotis P."/>
            <person name="Wilbrandt J."/>
            <person name="Tanja T."/>
        </authorList>
    </citation>
    <scope>NUCLEOTIDE SEQUENCE</scope>
    <source>
        <strain evidence="18">GBR_01_08_01A</strain>
        <tissue evidence="18">Thorax + abdomen</tissue>
    </source>
</reference>
<organism evidence="18 19">
    <name type="scientific">Odynerus spinipes</name>
    <dbReference type="NCBI Taxonomy" id="1348599"/>
    <lineage>
        <taxon>Eukaryota</taxon>
        <taxon>Metazoa</taxon>
        <taxon>Ecdysozoa</taxon>
        <taxon>Arthropoda</taxon>
        <taxon>Hexapoda</taxon>
        <taxon>Insecta</taxon>
        <taxon>Pterygota</taxon>
        <taxon>Neoptera</taxon>
        <taxon>Endopterygota</taxon>
        <taxon>Hymenoptera</taxon>
        <taxon>Apocrita</taxon>
        <taxon>Aculeata</taxon>
        <taxon>Vespoidea</taxon>
        <taxon>Vespidae</taxon>
        <taxon>Eumeninae</taxon>
        <taxon>Odynerus</taxon>
    </lineage>
</organism>
<dbReference type="InterPro" id="IPR005793">
    <property type="entry name" value="Formyl_trans_C"/>
</dbReference>
<feature type="binding site" evidence="13">
    <location>
        <position position="754"/>
    </location>
    <ligand>
        <name>NADP(+)</name>
        <dbReference type="ChEBI" id="CHEBI:58349"/>
    </ligand>
</feature>
<name>A0AAD9RR51_9HYME</name>
<evidence type="ECO:0000256" key="13">
    <source>
        <dbReference type="PIRSR" id="PIRSR036489-3"/>
    </source>
</evidence>
<dbReference type="InterPro" id="IPR011407">
    <property type="entry name" value="10_FTHF_DH"/>
</dbReference>
<keyword evidence="6 10" id="KW-0554">One-carbon metabolism</keyword>
<gene>
    <name evidence="18" type="ORF">KPH14_006789</name>
</gene>
<comment type="similarity">
    <text evidence="1 10">In the C-terminal section; belongs to the aldehyde dehydrogenase family. ALDH1L subfamily.</text>
</comment>
<comment type="similarity">
    <text evidence="2 16">Belongs to the aldehyde dehydrogenase family.</text>
</comment>
<dbReference type="FunFam" id="1.10.1200.10:FF:000002">
    <property type="entry name" value="10-formyltetrahydrofolate dehydrogenase"/>
    <property type="match status" value="1"/>
</dbReference>
<dbReference type="GO" id="GO:0006730">
    <property type="term" value="P:one-carbon metabolic process"/>
    <property type="evidence" value="ECO:0007669"/>
    <property type="project" value="UniProtKB-KW"/>
</dbReference>
<evidence type="ECO:0000259" key="17">
    <source>
        <dbReference type="PROSITE" id="PS50075"/>
    </source>
</evidence>
<dbReference type="FunFam" id="3.40.50.170:FF:000002">
    <property type="entry name" value="10-formyltetrahydrofolate dehydrogenase"/>
    <property type="match status" value="1"/>
</dbReference>
<keyword evidence="8 10" id="KW-0560">Oxidoreductase</keyword>
<dbReference type="PANTHER" id="PTHR11699">
    <property type="entry name" value="ALDEHYDE DEHYDROGENASE-RELATED"/>
    <property type="match status" value="1"/>
</dbReference>
<feature type="binding site" evidence="12">
    <location>
        <position position="145"/>
    </location>
    <ligand>
        <name>(6R)-10-formyltetrahydrofolate</name>
        <dbReference type="ChEBI" id="CHEBI:195366"/>
    </ligand>
</feature>
<dbReference type="AlphaFoldDB" id="A0AAD9RR51"/>
<dbReference type="InterPro" id="IPR015590">
    <property type="entry name" value="Aldehyde_DH_dom"/>
</dbReference>
<evidence type="ECO:0000256" key="6">
    <source>
        <dbReference type="ARBA" id="ARBA00022563"/>
    </source>
</evidence>
<feature type="active site" description="Proton acceptor" evidence="11">
    <location>
        <position position="670"/>
    </location>
</feature>
<dbReference type="EC" id="1.5.1.6" evidence="10"/>
<feature type="binding site" evidence="12">
    <location>
        <begin position="91"/>
        <end position="93"/>
    </location>
    <ligand>
        <name>(6R)-10-formyltetrahydrofolate</name>
        <dbReference type="ChEBI" id="CHEBI:195366"/>
    </ligand>
</feature>
<dbReference type="PROSITE" id="PS50075">
    <property type="entry name" value="CARRIER"/>
    <property type="match status" value="1"/>
</dbReference>
<evidence type="ECO:0000256" key="4">
    <source>
        <dbReference type="ARBA" id="ARBA00022450"/>
    </source>
</evidence>
<feature type="active site" description="Proton donor" evidence="11">
    <location>
        <position position="704"/>
    </location>
</feature>
<dbReference type="InterPro" id="IPR009081">
    <property type="entry name" value="PP-bd_ACP"/>
</dbReference>
<comment type="similarity">
    <text evidence="3 10">In the N-terminal section; belongs to the GART family.</text>
</comment>
<dbReference type="Gene3D" id="3.40.605.10">
    <property type="entry name" value="Aldehyde Dehydrogenase, Chain A, domain 1"/>
    <property type="match status" value="1"/>
</dbReference>
<feature type="active site" evidence="15">
    <location>
        <position position="670"/>
    </location>
</feature>
<feature type="binding site" evidence="13">
    <location>
        <begin position="801"/>
        <end position="803"/>
    </location>
    <ligand>
        <name>NADP(+)</name>
        <dbReference type="ChEBI" id="CHEBI:58349"/>
    </ligand>
</feature>
<dbReference type="SUPFAM" id="SSF47336">
    <property type="entry name" value="ACP-like"/>
    <property type="match status" value="1"/>
</dbReference>
<dbReference type="Gene3D" id="3.40.50.170">
    <property type="entry name" value="Formyl transferase, N-terminal domain"/>
    <property type="match status" value="1"/>
</dbReference>
<dbReference type="Pfam" id="PF00550">
    <property type="entry name" value="PP-binding"/>
    <property type="match status" value="1"/>
</dbReference>
<dbReference type="InterPro" id="IPR001555">
    <property type="entry name" value="GART_AS"/>
</dbReference>
<keyword evidence="4" id="KW-0596">Phosphopantetheine</keyword>
<dbReference type="EMBL" id="JAIFRP010000026">
    <property type="protein sequence ID" value="KAK2584407.1"/>
    <property type="molecule type" value="Genomic_DNA"/>
</dbReference>
<feature type="active site" description="Proton donor" evidence="11">
    <location>
        <position position="109"/>
    </location>
</feature>
<evidence type="ECO:0000313" key="19">
    <source>
        <dbReference type="Proteomes" id="UP001258017"/>
    </source>
</evidence>
<evidence type="ECO:0000313" key="18">
    <source>
        <dbReference type="EMBL" id="KAK2584407.1"/>
    </source>
</evidence>
<dbReference type="Proteomes" id="UP001258017">
    <property type="component" value="Unassembled WGS sequence"/>
</dbReference>
<evidence type="ECO:0000256" key="14">
    <source>
        <dbReference type="PIRSR" id="PIRSR036489-4"/>
    </source>
</evidence>
<feature type="site" description="Essential for catalytic activity" evidence="14">
    <location>
        <position position="145"/>
    </location>
</feature>
<dbReference type="SUPFAM" id="SSF53328">
    <property type="entry name" value="Formyltransferase"/>
    <property type="match status" value="1"/>
</dbReference>
<feature type="binding site" evidence="13">
    <location>
        <begin position="647"/>
        <end position="648"/>
    </location>
    <ligand>
        <name>NADP(+)</name>
        <dbReference type="ChEBI" id="CHEBI:58349"/>
    </ligand>
</feature>
<comment type="catalytic activity">
    <reaction evidence="9">
        <text>(6R)-10-formyltetrahydrofolate + NADP(+) + H2O = (6S)-5,6,7,8-tetrahydrofolate + CO2 + NADPH + H(+)</text>
        <dbReference type="Rhea" id="RHEA:10180"/>
        <dbReference type="ChEBI" id="CHEBI:15377"/>
        <dbReference type="ChEBI" id="CHEBI:15378"/>
        <dbReference type="ChEBI" id="CHEBI:16526"/>
        <dbReference type="ChEBI" id="CHEBI:57453"/>
        <dbReference type="ChEBI" id="CHEBI:57783"/>
        <dbReference type="ChEBI" id="CHEBI:58349"/>
        <dbReference type="ChEBI" id="CHEBI:195366"/>
        <dbReference type="EC" id="1.5.1.6"/>
    </reaction>
    <physiologicalReaction direction="left-to-right" evidence="9">
        <dbReference type="Rhea" id="RHEA:10181"/>
    </physiologicalReaction>
</comment>
<keyword evidence="7 10" id="KW-0521">NADP</keyword>
<dbReference type="InterPro" id="IPR016163">
    <property type="entry name" value="Ald_DH_C"/>
</dbReference>
<feature type="domain" description="Carrier" evidence="17">
    <location>
        <begin position="319"/>
        <end position="393"/>
    </location>
</feature>
<evidence type="ECO:0000256" key="8">
    <source>
        <dbReference type="ARBA" id="ARBA00023002"/>
    </source>
</evidence>
<dbReference type="GO" id="GO:0005737">
    <property type="term" value="C:cytoplasm"/>
    <property type="evidence" value="ECO:0007669"/>
    <property type="project" value="InterPro"/>
</dbReference>
<dbReference type="SUPFAM" id="SSF50486">
    <property type="entry name" value="FMT C-terminal domain-like"/>
    <property type="match status" value="1"/>
</dbReference>
<dbReference type="Gene3D" id="3.10.25.10">
    <property type="entry name" value="Formyl transferase, C-terminal domain"/>
    <property type="match status" value="1"/>
</dbReference>
<dbReference type="InterPro" id="IPR029510">
    <property type="entry name" value="Ald_DH_CS_GLU"/>
</dbReference>
<dbReference type="InterPro" id="IPR002376">
    <property type="entry name" value="Formyl_transf_N"/>
</dbReference>
<evidence type="ECO:0000256" key="16">
    <source>
        <dbReference type="RuleBase" id="RU003345"/>
    </source>
</evidence>
<keyword evidence="5" id="KW-0597">Phosphoprotein</keyword>
<dbReference type="SUPFAM" id="SSF53720">
    <property type="entry name" value="ALDH-like"/>
    <property type="match status" value="1"/>
</dbReference>
<dbReference type="FunFam" id="3.40.605.10:FF:000026">
    <property type="entry name" value="Aldehyde dehydrogenase, putative"/>
    <property type="match status" value="1"/>
</dbReference>
<evidence type="ECO:0000256" key="7">
    <source>
        <dbReference type="ARBA" id="ARBA00022857"/>
    </source>
</evidence>
<dbReference type="InterPro" id="IPR016161">
    <property type="entry name" value="Ald_DH/histidinol_DH"/>
</dbReference>